<feature type="domain" description="EF-hand" evidence="3">
    <location>
        <begin position="78"/>
        <end position="113"/>
    </location>
</feature>
<keyword evidence="2" id="KW-0106">Calcium</keyword>
<dbReference type="InterPro" id="IPR018247">
    <property type="entry name" value="EF_Hand_1_Ca_BS"/>
</dbReference>
<dbReference type="EMBL" id="WNYA01000007">
    <property type="protein sequence ID" value="KAG8561901.1"/>
    <property type="molecule type" value="Genomic_DNA"/>
</dbReference>
<dbReference type="InterPro" id="IPR002048">
    <property type="entry name" value="EF_hand_dom"/>
</dbReference>
<dbReference type="GO" id="GO:0005509">
    <property type="term" value="F:calcium ion binding"/>
    <property type="evidence" value="ECO:0007669"/>
    <property type="project" value="InterPro"/>
</dbReference>
<dbReference type="AlphaFoldDB" id="A0AAV7AK31"/>
<dbReference type="SUPFAM" id="SSF47473">
    <property type="entry name" value="EF-hand"/>
    <property type="match status" value="1"/>
</dbReference>
<accession>A0AAV7AK31</accession>
<dbReference type="Pfam" id="PF13499">
    <property type="entry name" value="EF-hand_7"/>
    <property type="match status" value="1"/>
</dbReference>
<gene>
    <name evidence="4" type="ORF">GDO81_015523</name>
</gene>
<name>A0AAV7AK31_ENGPU</name>
<proteinExistence type="predicted"/>
<dbReference type="PROSITE" id="PS00018">
    <property type="entry name" value="EF_HAND_1"/>
    <property type="match status" value="1"/>
</dbReference>
<comment type="caution">
    <text evidence="4">The sequence shown here is derived from an EMBL/GenBank/DDBJ whole genome shotgun (WGS) entry which is preliminary data.</text>
</comment>
<evidence type="ECO:0000313" key="4">
    <source>
        <dbReference type="EMBL" id="KAG8561901.1"/>
    </source>
</evidence>
<evidence type="ECO:0000256" key="1">
    <source>
        <dbReference type="ARBA" id="ARBA00022723"/>
    </source>
</evidence>
<reference evidence="4" key="1">
    <citation type="thesis" date="2020" institute="ProQuest LLC" country="789 East Eisenhower Parkway, Ann Arbor, MI, USA">
        <title>Comparative Genomics and Chromosome Evolution.</title>
        <authorList>
            <person name="Mudd A.B."/>
        </authorList>
    </citation>
    <scope>NUCLEOTIDE SEQUENCE</scope>
    <source>
        <strain evidence="4">237g6f4</strain>
        <tissue evidence="4">Blood</tissue>
    </source>
</reference>
<protein>
    <recommendedName>
        <fullName evidence="3">EF-hand domain-containing protein</fullName>
    </recommendedName>
</protein>
<sequence>MLFGYKPSKIEVDTMVPDLSNTGGLRPDEFVKLMALKRSAQLSFGDQRQIFSVFDTHCRGFLNLDDFKRAFKRVIPHLSEQTIIEAFREVDRDSDGLVCYKDFEYVMNYAEEEDQVHLPALT</sequence>
<feature type="domain" description="EF-hand" evidence="3">
    <location>
        <begin position="42"/>
        <end position="77"/>
    </location>
</feature>
<dbReference type="InterPro" id="IPR011992">
    <property type="entry name" value="EF-hand-dom_pair"/>
</dbReference>
<dbReference type="Gene3D" id="1.10.238.10">
    <property type="entry name" value="EF-hand"/>
    <property type="match status" value="1"/>
</dbReference>
<evidence type="ECO:0000313" key="5">
    <source>
        <dbReference type="Proteomes" id="UP000824782"/>
    </source>
</evidence>
<dbReference type="Proteomes" id="UP000824782">
    <property type="component" value="Unassembled WGS sequence"/>
</dbReference>
<keyword evidence="1" id="KW-0479">Metal-binding</keyword>
<evidence type="ECO:0000259" key="3">
    <source>
        <dbReference type="PROSITE" id="PS50222"/>
    </source>
</evidence>
<organism evidence="4 5">
    <name type="scientific">Engystomops pustulosus</name>
    <name type="common">Tungara frog</name>
    <name type="synonym">Physalaemus pustulosus</name>
    <dbReference type="NCBI Taxonomy" id="76066"/>
    <lineage>
        <taxon>Eukaryota</taxon>
        <taxon>Metazoa</taxon>
        <taxon>Chordata</taxon>
        <taxon>Craniata</taxon>
        <taxon>Vertebrata</taxon>
        <taxon>Euteleostomi</taxon>
        <taxon>Amphibia</taxon>
        <taxon>Batrachia</taxon>
        <taxon>Anura</taxon>
        <taxon>Neobatrachia</taxon>
        <taxon>Hyloidea</taxon>
        <taxon>Leptodactylidae</taxon>
        <taxon>Leiuperinae</taxon>
        <taxon>Engystomops</taxon>
    </lineage>
</organism>
<keyword evidence="5" id="KW-1185">Reference proteome</keyword>
<dbReference type="CDD" id="cd00051">
    <property type="entry name" value="EFh"/>
    <property type="match status" value="1"/>
</dbReference>
<evidence type="ECO:0000256" key="2">
    <source>
        <dbReference type="ARBA" id="ARBA00022837"/>
    </source>
</evidence>
<dbReference type="SMART" id="SM00054">
    <property type="entry name" value="EFh"/>
    <property type="match status" value="2"/>
</dbReference>
<dbReference type="PROSITE" id="PS50222">
    <property type="entry name" value="EF_HAND_2"/>
    <property type="match status" value="2"/>
</dbReference>